<dbReference type="PANTHER" id="PTHR42037:SF1">
    <property type="match status" value="1"/>
</dbReference>
<gene>
    <name evidence="1" type="ORF">VDGE_30425</name>
</gene>
<organism evidence="1 2">
    <name type="scientific">Verticillium dahliae</name>
    <name type="common">Verticillium wilt</name>
    <dbReference type="NCBI Taxonomy" id="27337"/>
    <lineage>
        <taxon>Eukaryota</taxon>
        <taxon>Fungi</taxon>
        <taxon>Dikarya</taxon>
        <taxon>Ascomycota</taxon>
        <taxon>Pezizomycotina</taxon>
        <taxon>Sordariomycetes</taxon>
        <taxon>Hypocreomycetidae</taxon>
        <taxon>Glomerellales</taxon>
        <taxon>Plectosphaerellaceae</taxon>
        <taxon>Verticillium</taxon>
    </lineage>
</organism>
<proteinExistence type="predicted"/>
<accession>A0A444RJR2</accession>
<dbReference type="PANTHER" id="PTHR42037">
    <property type="match status" value="1"/>
</dbReference>
<dbReference type="AlphaFoldDB" id="A0A444RJR2"/>
<dbReference type="EMBL" id="RSDZ01000230">
    <property type="protein sequence ID" value="RXG41338.1"/>
    <property type="molecule type" value="Genomic_DNA"/>
</dbReference>
<dbReference type="Proteomes" id="UP000288725">
    <property type="component" value="Chromosome 4"/>
</dbReference>
<evidence type="ECO:0000313" key="1">
    <source>
        <dbReference type="EMBL" id="RXG41338.1"/>
    </source>
</evidence>
<comment type="caution">
    <text evidence="1">The sequence shown here is derived from an EMBL/GenBank/DDBJ whole genome shotgun (WGS) entry which is preliminary data.</text>
</comment>
<protein>
    <submittedName>
        <fullName evidence="1">Uncharacterized protein</fullName>
    </submittedName>
</protein>
<sequence length="217" mass="24114">MTARSELHDHPSVNYMPEVASLPANGRLLRRFYEAVKFEEILIQACTQDPNSLGRAPVDVEVDTEHGAEQAFRSVVNKLAHVSDTRKGGSTVSAVCVLQEFDGIHYLVGSNQRTTASHQTQLNNFVVKLFRQLNARSREIQLAPVQSAGALEAVALEAVALGEVLRHIVQFNKPRIKFYIKGLRTQLGACIPKLRAFNKGSEDAGEHSAMRWIDIQR</sequence>
<name>A0A444RJR2_VERDA</name>
<reference evidence="1 2" key="1">
    <citation type="submission" date="2018-12" db="EMBL/GenBank/DDBJ databases">
        <title>Genome of Verticillium dahliae isolate Getta Getta.</title>
        <authorList>
            <person name="Gardiner D.M."/>
        </authorList>
    </citation>
    <scope>NUCLEOTIDE SEQUENCE [LARGE SCALE GENOMIC DNA]</scope>
    <source>
        <strain evidence="1 2">Getta Getta</strain>
    </source>
</reference>
<evidence type="ECO:0000313" key="2">
    <source>
        <dbReference type="Proteomes" id="UP000288725"/>
    </source>
</evidence>